<gene>
    <name evidence="2" type="ORF">DFQ11_107107</name>
</gene>
<keyword evidence="3" id="KW-1185">Reference proteome</keyword>
<dbReference type="EMBL" id="QJTD01000007">
    <property type="protein sequence ID" value="PYE80135.1"/>
    <property type="molecule type" value="Genomic_DNA"/>
</dbReference>
<feature type="signal peptide" evidence="1">
    <location>
        <begin position="1"/>
        <end position="29"/>
    </location>
</feature>
<feature type="chain" id="PRO_5016069417" evidence="1">
    <location>
        <begin position="30"/>
        <end position="75"/>
    </location>
</feature>
<accession>A0A2V4X515</accession>
<reference evidence="2 3" key="1">
    <citation type="submission" date="2018-06" db="EMBL/GenBank/DDBJ databases">
        <title>Genomic Encyclopedia of Type Strains, Phase III (KMG-III): the genomes of soil and plant-associated and newly described type strains.</title>
        <authorList>
            <person name="Whitman W."/>
        </authorList>
    </citation>
    <scope>NUCLEOTIDE SEQUENCE [LARGE SCALE GENOMIC DNA]</scope>
    <source>
        <strain evidence="2 3">CECT 7945</strain>
    </source>
</reference>
<evidence type="ECO:0000313" key="3">
    <source>
        <dbReference type="Proteomes" id="UP000248054"/>
    </source>
</evidence>
<dbReference type="Proteomes" id="UP000248054">
    <property type="component" value="Unassembled WGS sequence"/>
</dbReference>
<sequence>MKTKISKIKVFNKLLFLLFVISMTFNISCGDDKKSNATVEKNSENETVQNIESKVKSENHTYDISINPGLLMHVI</sequence>
<name>A0A2V4X515_9FLAO</name>
<proteinExistence type="predicted"/>
<keyword evidence="1" id="KW-0732">Signal</keyword>
<dbReference type="AlphaFoldDB" id="A0A2V4X515"/>
<protein>
    <submittedName>
        <fullName evidence="2">Uncharacterized protein</fullName>
    </submittedName>
</protein>
<evidence type="ECO:0000313" key="2">
    <source>
        <dbReference type="EMBL" id="PYE80135.1"/>
    </source>
</evidence>
<organism evidence="2 3">
    <name type="scientific">Winogradskyella epiphytica</name>
    <dbReference type="NCBI Taxonomy" id="262005"/>
    <lineage>
        <taxon>Bacteria</taxon>
        <taxon>Pseudomonadati</taxon>
        <taxon>Bacteroidota</taxon>
        <taxon>Flavobacteriia</taxon>
        <taxon>Flavobacteriales</taxon>
        <taxon>Flavobacteriaceae</taxon>
        <taxon>Winogradskyella</taxon>
    </lineage>
</organism>
<comment type="caution">
    <text evidence="2">The sequence shown here is derived from an EMBL/GenBank/DDBJ whole genome shotgun (WGS) entry which is preliminary data.</text>
</comment>
<dbReference type="RefSeq" id="WP_110476325.1">
    <property type="nucleotide sequence ID" value="NZ_BMWQ01000007.1"/>
</dbReference>
<evidence type="ECO:0000256" key="1">
    <source>
        <dbReference type="SAM" id="SignalP"/>
    </source>
</evidence>